<dbReference type="PANTHER" id="PTHR30582:SF4">
    <property type="entry name" value="L,D-TRANSPEPTIDASE YQJB-RELATED"/>
    <property type="match status" value="1"/>
</dbReference>
<protein>
    <submittedName>
        <fullName evidence="8">L,D-transpeptidase</fullName>
        <ecNumber evidence="8">2.-.-.-</ecNumber>
    </submittedName>
</protein>
<evidence type="ECO:0000256" key="2">
    <source>
        <dbReference type="ARBA" id="ARBA00022679"/>
    </source>
</evidence>
<comment type="caution">
    <text evidence="8">The sequence shown here is derived from an EMBL/GenBank/DDBJ whole genome shotgun (WGS) entry which is preliminary data.</text>
</comment>
<evidence type="ECO:0000256" key="4">
    <source>
        <dbReference type="ARBA" id="ARBA00022984"/>
    </source>
</evidence>
<dbReference type="Gene3D" id="2.40.440.10">
    <property type="entry name" value="L,D-transpeptidase catalytic domain-like"/>
    <property type="match status" value="1"/>
</dbReference>
<dbReference type="PANTHER" id="PTHR30582">
    <property type="entry name" value="L,D-TRANSPEPTIDASE"/>
    <property type="match status" value="1"/>
</dbReference>
<comment type="pathway">
    <text evidence="1 6">Cell wall biogenesis; peptidoglycan biosynthesis.</text>
</comment>
<sequence>MKIMFTIFFFITSPFWPLGNNPVIGDPYIIINKQTNELAFIDDGEILKTYKIATGKTAQLTPEGEFNITVKAVNPYYRKKNIPGGSSENPLGTRWIGFDAENTEGRIYGIHGTNNESSIGGYVTQGCVRMFNEEVEELFEHIPVGTKVLILKSNESFQTIAKQKGAIE</sequence>
<evidence type="ECO:0000259" key="7">
    <source>
        <dbReference type="PROSITE" id="PS52029"/>
    </source>
</evidence>
<dbReference type="GO" id="GO:0016740">
    <property type="term" value="F:transferase activity"/>
    <property type="evidence" value="ECO:0007669"/>
    <property type="project" value="UniProtKB-KW"/>
</dbReference>
<name>A0ABU6NUN1_9BACI</name>
<dbReference type="InterPro" id="IPR050979">
    <property type="entry name" value="LD-transpeptidase"/>
</dbReference>
<dbReference type="CDD" id="cd16913">
    <property type="entry name" value="YkuD_like"/>
    <property type="match status" value="1"/>
</dbReference>
<keyword evidence="9" id="KW-1185">Reference proteome</keyword>
<evidence type="ECO:0000256" key="1">
    <source>
        <dbReference type="ARBA" id="ARBA00004752"/>
    </source>
</evidence>
<dbReference type="InterPro" id="IPR005490">
    <property type="entry name" value="LD_TPept_cat_dom"/>
</dbReference>
<evidence type="ECO:0000313" key="9">
    <source>
        <dbReference type="Proteomes" id="UP001342826"/>
    </source>
</evidence>
<organism evidence="8 9">
    <name type="scientific">Metabacillus fastidiosus</name>
    <dbReference type="NCBI Taxonomy" id="1458"/>
    <lineage>
        <taxon>Bacteria</taxon>
        <taxon>Bacillati</taxon>
        <taxon>Bacillota</taxon>
        <taxon>Bacilli</taxon>
        <taxon>Bacillales</taxon>
        <taxon>Bacillaceae</taxon>
        <taxon>Metabacillus</taxon>
    </lineage>
</organism>
<dbReference type="Proteomes" id="UP001342826">
    <property type="component" value="Unassembled WGS sequence"/>
</dbReference>
<keyword evidence="3 6" id="KW-0133">Cell shape</keyword>
<gene>
    <name evidence="8" type="ORF">P9271_05800</name>
</gene>
<evidence type="ECO:0000313" key="8">
    <source>
        <dbReference type="EMBL" id="MED4400845.1"/>
    </source>
</evidence>
<dbReference type="Pfam" id="PF03734">
    <property type="entry name" value="YkuD"/>
    <property type="match status" value="1"/>
</dbReference>
<proteinExistence type="predicted"/>
<feature type="active site" description="Proton donor/acceptor" evidence="6">
    <location>
        <position position="111"/>
    </location>
</feature>
<dbReference type="InterPro" id="IPR038063">
    <property type="entry name" value="Transpep_catalytic_dom"/>
</dbReference>
<keyword evidence="5 6" id="KW-0961">Cell wall biogenesis/degradation</keyword>
<dbReference type="SUPFAM" id="SSF141523">
    <property type="entry name" value="L,D-transpeptidase catalytic domain-like"/>
    <property type="match status" value="1"/>
</dbReference>
<keyword evidence="4 6" id="KW-0573">Peptidoglycan synthesis</keyword>
<evidence type="ECO:0000256" key="6">
    <source>
        <dbReference type="PROSITE-ProRule" id="PRU01373"/>
    </source>
</evidence>
<evidence type="ECO:0000256" key="3">
    <source>
        <dbReference type="ARBA" id="ARBA00022960"/>
    </source>
</evidence>
<keyword evidence="2 8" id="KW-0808">Transferase</keyword>
<dbReference type="EC" id="2.-.-.-" evidence="8"/>
<feature type="active site" description="Nucleophile" evidence="6">
    <location>
        <position position="127"/>
    </location>
</feature>
<dbReference type="EMBL" id="JARTFS010000005">
    <property type="protein sequence ID" value="MED4400845.1"/>
    <property type="molecule type" value="Genomic_DNA"/>
</dbReference>
<accession>A0ABU6NUN1</accession>
<dbReference type="RefSeq" id="WP_327999396.1">
    <property type="nucleotide sequence ID" value="NZ_JARTFS010000005.1"/>
</dbReference>
<dbReference type="PROSITE" id="PS52029">
    <property type="entry name" value="LD_TPASE"/>
    <property type="match status" value="1"/>
</dbReference>
<reference evidence="8 9" key="1">
    <citation type="submission" date="2023-03" db="EMBL/GenBank/DDBJ databases">
        <title>Bacillus Genome Sequencing.</title>
        <authorList>
            <person name="Dunlap C."/>
        </authorList>
    </citation>
    <scope>NUCLEOTIDE SEQUENCE [LARGE SCALE GENOMIC DNA]</scope>
    <source>
        <strain evidence="8 9">NRS-1717</strain>
    </source>
</reference>
<feature type="domain" description="L,D-TPase catalytic" evidence="7">
    <location>
        <begin position="27"/>
        <end position="151"/>
    </location>
</feature>
<evidence type="ECO:0000256" key="5">
    <source>
        <dbReference type="ARBA" id="ARBA00023316"/>
    </source>
</evidence>